<reference evidence="2 3" key="1">
    <citation type="submission" date="2014-06" db="EMBL/GenBank/DDBJ databases">
        <title>Evolutionary Origins and Diversification of the Mycorrhizal Mutualists.</title>
        <authorList>
            <consortium name="DOE Joint Genome Institute"/>
            <consortium name="Mycorrhizal Genomics Consortium"/>
            <person name="Kohler A."/>
            <person name="Kuo A."/>
            <person name="Nagy L.G."/>
            <person name="Floudas D."/>
            <person name="Copeland A."/>
            <person name="Barry K.W."/>
            <person name="Cichocki N."/>
            <person name="Veneault-Fourrey C."/>
            <person name="LaButti K."/>
            <person name="Lindquist E.A."/>
            <person name="Lipzen A."/>
            <person name="Lundell T."/>
            <person name="Morin E."/>
            <person name="Murat C."/>
            <person name="Riley R."/>
            <person name="Ohm R."/>
            <person name="Sun H."/>
            <person name="Tunlid A."/>
            <person name="Henrissat B."/>
            <person name="Grigoriev I.V."/>
            <person name="Hibbett D.S."/>
            <person name="Martin F."/>
        </authorList>
    </citation>
    <scope>NUCLEOTIDE SEQUENCE [LARGE SCALE GENOMIC DNA]</scope>
    <source>
        <strain evidence="2 3">SS14</strain>
    </source>
</reference>
<organism evidence="2 3">
    <name type="scientific">Sphaerobolus stellatus (strain SS14)</name>
    <dbReference type="NCBI Taxonomy" id="990650"/>
    <lineage>
        <taxon>Eukaryota</taxon>
        <taxon>Fungi</taxon>
        <taxon>Dikarya</taxon>
        <taxon>Basidiomycota</taxon>
        <taxon>Agaricomycotina</taxon>
        <taxon>Agaricomycetes</taxon>
        <taxon>Phallomycetidae</taxon>
        <taxon>Geastrales</taxon>
        <taxon>Sphaerobolaceae</taxon>
        <taxon>Sphaerobolus</taxon>
    </lineage>
</organism>
<sequence>MSPSPYNIEAPALSVQDDFLIFSTSQTIIQSLRSRQKILTFLVALSAFVASLRPLLNRVNGIAGIVLAAVGITAGLVSLLTVLIDWMLRWIEANAAKHRQGAV</sequence>
<gene>
    <name evidence="2" type="ORF">M422DRAFT_261855</name>
</gene>
<dbReference type="AlphaFoldDB" id="A0A0C9UM54"/>
<keyword evidence="1" id="KW-1133">Transmembrane helix</keyword>
<proteinExistence type="predicted"/>
<keyword evidence="1" id="KW-0472">Membrane</keyword>
<dbReference type="OrthoDB" id="3066270at2759"/>
<dbReference type="EMBL" id="KN837184">
    <property type="protein sequence ID" value="KIJ35899.1"/>
    <property type="molecule type" value="Genomic_DNA"/>
</dbReference>
<evidence type="ECO:0000256" key="1">
    <source>
        <dbReference type="SAM" id="Phobius"/>
    </source>
</evidence>
<protein>
    <submittedName>
        <fullName evidence="2">Uncharacterized protein</fullName>
    </submittedName>
</protein>
<name>A0A0C9UM54_SPHS4</name>
<evidence type="ECO:0000313" key="2">
    <source>
        <dbReference type="EMBL" id="KIJ35899.1"/>
    </source>
</evidence>
<feature type="transmembrane region" description="Helical" evidence="1">
    <location>
        <begin position="38"/>
        <end position="56"/>
    </location>
</feature>
<keyword evidence="3" id="KW-1185">Reference proteome</keyword>
<feature type="transmembrane region" description="Helical" evidence="1">
    <location>
        <begin position="62"/>
        <end position="88"/>
    </location>
</feature>
<evidence type="ECO:0000313" key="3">
    <source>
        <dbReference type="Proteomes" id="UP000054279"/>
    </source>
</evidence>
<accession>A0A0C9UM54</accession>
<dbReference type="HOGENOM" id="CLU_2265413_0_0_1"/>
<dbReference type="Proteomes" id="UP000054279">
    <property type="component" value="Unassembled WGS sequence"/>
</dbReference>
<keyword evidence="1" id="KW-0812">Transmembrane</keyword>